<dbReference type="AlphaFoldDB" id="A0AAD9EGW5"/>
<name>A0AAD9EGW5_9PEZI</name>
<dbReference type="EMBL" id="JAQOWY010000316">
    <property type="protein sequence ID" value="KAK1844336.1"/>
    <property type="molecule type" value="Genomic_DNA"/>
</dbReference>
<feature type="region of interest" description="Disordered" evidence="1">
    <location>
        <begin position="131"/>
        <end position="163"/>
    </location>
</feature>
<accession>A0AAD9EGW5</accession>
<feature type="region of interest" description="Disordered" evidence="1">
    <location>
        <begin position="204"/>
        <end position="223"/>
    </location>
</feature>
<dbReference type="Proteomes" id="UP001243330">
    <property type="component" value="Unassembled WGS sequence"/>
</dbReference>
<comment type="caution">
    <text evidence="2">The sequence shown here is derived from an EMBL/GenBank/DDBJ whole genome shotgun (WGS) entry which is preliminary data.</text>
</comment>
<evidence type="ECO:0000313" key="3">
    <source>
        <dbReference type="Proteomes" id="UP001243330"/>
    </source>
</evidence>
<keyword evidence="3" id="KW-1185">Reference proteome</keyword>
<reference evidence="2" key="1">
    <citation type="submission" date="2023-01" db="EMBL/GenBank/DDBJ databases">
        <title>Colletotrichum chrysophilum M932 genome sequence.</title>
        <authorList>
            <person name="Baroncelli R."/>
        </authorList>
    </citation>
    <scope>NUCLEOTIDE SEQUENCE</scope>
    <source>
        <strain evidence="2">M932</strain>
    </source>
</reference>
<organism evidence="2 3">
    <name type="scientific">Colletotrichum chrysophilum</name>
    <dbReference type="NCBI Taxonomy" id="1836956"/>
    <lineage>
        <taxon>Eukaryota</taxon>
        <taxon>Fungi</taxon>
        <taxon>Dikarya</taxon>
        <taxon>Ascomycota</taxon>
        <taxon>Pezizomycotina</taxon>
        <taxon>Sordariomycetes</taxon>
        <taxon>Hypocreomycetidae</taxon>
        <taxon>Glomerellales</taxon>
        <taxon>Glomerellaceae</taxon>
        <taxon>Colletotrichum</taxon>
        <taxon>Colletotrichum gloeosporioides species complex</taxon>
    </lineage>
</organism>
<feature type="region of interest" description="Disordered" evidence="1">
    <location>
        <begin position="1"/>
        <end position="60"/>
    </location>
</feature>
<gene>
    <name evidence="2" type="ORF">CCHR01_13051</name>
</gene>
<feature type="compositionally biased region" description="Polar residues" evidence="1">
    <location>
        <begin position="204"/>
        <end position="214"/>
    </location>
</feature>
<feature type="compositionally biased region" description="Low complexity" evidence="1">
    <location>
        <begin position="141"/>
        <end position="151"/>
    </location>
</feature>
<proteinExistence type="predicted"/>
<sequence length="223" mass="24269">MPPSETSQQHQHHQQSASPLRREPTAAVLSSQHAEERITASAGRPGISLPAPDITSRKGKRGRLGQTLLVAQYSPLGFLTNRGAAAQSNVSFHVNPFLPRAFLGTEARNIHYPGFQLHFFDASATAKTNLKRRPATRVSRATGGTAAADGGPVQRCPSSAAWRRGPPHWEWRVLTKDPRRGAGNCRIQPEQTVRGAYIMENSRARATNNTSTDENIGGSDYLT</sequence>
<evidence type="ECO:0000256" key="1">
    <source>
        <dbReference type="SAM" id="MobiDB-lite"/>
    </source>
</evidence>
<protein>
    <submittedName>
        <fullName evidence="2">Uncharacterized protein</fullName>
    </submittedName>
</protein>
<evidence type="ECO:0000313" key="2">
    <source>
        <dbReference type="EMBL" id="KAK1844336.1"/>
    </source>
</evidence>